<reference evidence="3" key="1">
    <citation type="submission" date="2017-01" db="EMBL/GenBank/DDBJ databases">
        <authorList>
            <person name="Varghese N."/>
            <person name="Submissions S."/>
        </authorList>
    </citation>
    <scope>NUCLEOTIDE SEQUENCE [LARGE SCALE GENOMIC DNA]</scope>
    <source>
        <strain evidence="3">DSM 17126</strain>
    </source>
</reference>
<gene>
    <name evidence="2" type="ORF">SAMN05421639_103184</name>
</gene>
<keyword evidence="3" id="KW-1185">Reference proteome</keyword>
<evidence type="ECO:0000313" key="3">
    <source>
        <dbReference type="Proteomes" id="UP000186373"/>
    </source>
</evidence>
<dbReference type="OrthoDB" id="1274516at2"/>
<sequence>MRTIKFLRITYLITLMLFFVSCKKDMNREGKNESSEQKQQQTNIAPTDPNGDSIYIKKYDYLTFHSILTTIPDTDADKYYEKYSDNYKPHLELGKKYPFSINITGSVGEEMKKMIKKNDSVRLILTTRDNHLDVLFADSDNNKYIITDPVIKKINDNDFKKMDSTFKVGIYNEMTITKIKLVDSEHSGDKTYGNTTEILIPYAEFDKYDPAKHTLAFLPGVVTNNTFNSKKKSKMHHLTLIMCLMDLSRTKALRTSPTVFSDDFCLKPPGC</sequence>
<accession>A0A1N7IDG3</accession>
<feature type="region of interest" description="Disordered" evidence="1">
    <location>
        <begin position="29"/>
        <end position="49"/>
    </location>
</feature>
<dbReference type="Proteomes" id="UP000186373">
    <property type="component" value="Unassembled WGS sequence"/>
</dbReference>
<dbReference type="EMBL" id="FTNY01000003">
    <property type="protein sequence ID" value="SIS35124.1"/>
    <property type="molecule type" value="Genomic_DNA"/>
</dbReference>
<organism evidence="2 3">
    <name type="scientific">Chryseobacterium shigense</name>
    <dbReference type="NCBI Taxonomy" id="297244"/>
    <lineage>
        <taxon>Bacteria</taxon>
        <taxon>Pseudomonadati</taxon>
        <taxon>Bacteroidota</taxon>
        <taxon>Flavobacteriia</taxon>
        <taxon>Flavobacteriales</taxon>
        <taxon>Weeksellaceae</taxon>
        <taxon>Chryseobacterium group</taxon>
        <taxon>Chryseobacterium</taxon>
    </lineage>
</organism>
<evidence type="ECO:0000256" key="1">
    <source>
        <dbReference type="SAM" id="MobiDB-lite"/>
    </source>
</evidence>
<evidence type="ECO:0000313" key="2">
    <source>
        <dbReference type="EMBL" id="SIS35124.1"/>
    </source>
</evidence>
<proteinExistence type="predicted"/>
<evidence type="ECO:0008006" key="4">
    <source>
        <dbReference type="Google" id="ProtNLM"/>
    </source>
</evidence>
<name>A0A1N7IDG3_9FLAO</name>
<dbReference type="RefSeq" id="WP_123912005.1">
    <property type="nucleotide sequence ID" value="NZ_FTNY01000003.1"/>
</dbReference>
<protein>
    <recommendedName>
        <fullName evidence="4">Lipoprotein</fullName>
    </recommendedName>
</protein>
<dbReference type="AlphaFoldDB" id="A0A1N7IDG3"/>
<dbReference type="PROSITE" id="PS51257">
    <property type="entry name" value="PROKAR_LIPOPROTEIN"/>
    <property type="match status" value="1"/>
</dbReference>